<keyword evidence="1" id="KW-0812">Transmembrane</keyword>
<comment type="caution">
    <text evidence="3">The sequence shown here is derived from an EMBL/GenBank/DDBJ whole genome shotgun (WGS) entry which is preliminary data.</text>
</comment>
<dbReference type="Proteomes" id="UP000179536">
    <property type="component" value="Unassembled WGS sequence"/>
</dbReference>
<dbReference type="RefSeq" id="WP_081358816.1">
    <property type="nucleotide sequence ID" value="NZ_MBFA02000072.1"/>
</dbReference>
<feature type="transmembrane region" description="Helical" evidence="1">
    <location>
        <begin position="46"/>
        <end position="68"/>
    </location>
</feature>
<organism evidence="3 5">
    <name type="scientific">Agrobacterium vitis</name>
    <name type="common">Rhizobium vitis</name>
    <dbReference type="NCBI Taxonomy" id="373"/>
    <lineage>
        <taxon>Bacteria</taxon>
        <taxon>Pseudomonadati</taxon>
        <taxon>Pseudomonadota</taxon>
        <taxon>Alphaproteobacteria</taxon>
        <taxon>Hyphomicrobiales</taxon>
        <taxon>Rhizobiaceae</taxon>
        <taxon>Rhizobium/Agrobacterium group</taxon>
        <taxon>Agrobacterium</taxon>
    </lineage>
</organism>
<name>A0ABD6HGJ0_AGRVI</name>
<feature type="transmembrane region" description="Helical" evidence="1">
    <location>
        <begin position="6"/>
        <end position="26"/>
    </location>
</feature>
<keyword evidence="1" id="KW-1133">Transmembrane helix</keyword>
<dbReference type="EMBL" id="MBFA02000072">
    <property type="protein sequence ID" value="MUP13478.1"/>
    <property type="molecule type" value="Genomic_DNA"/>
</dbReference>
<feature type="transmembrane region" description="Helical" evidence="1">
    <location>
        <begin position="74"/>
        <end position="92"/>
    </location>
</feature>
<dbReference type="AlphaFoldDB" id="A0ABD6HGJ0"/>
<evidence type="ECO:0000313" key="2">
    <source>
        <dbReference type="EMBL" id="MUO45787.1"/>
    </source>
</evidence>
<accession>A0ABD6HGJ0</accession>
<gene>
    <name evidence="3" type="ORF">BBK91_027195</name>
    <name evidence="2" type="ORF">BBL17_029215</name>
</gene>
<reference evidence="4 5" key="1">
    <citation type="submission" date="2019-11" db="EMBL/GenBank/DDBJ databases">
        <title>Whole-genome sequencing of Allorhizobium vitis.</title>
        <authorList>
            <person name="Gan H.M."/>
            <person name="Savka M.A."/>
        </authorList>
    </citation>
    <scope>NUCLEOTIDE SEQUENCE [LARGE SCALE GENOMIC DNA]</scope>
    <source>
        <strain evidence="3 5">RF2/1</strain>
        <strain evidence="2 4">T1/7</strain>
    </source>
</reference>
<sequence>MTASKVFLAVIPAAMMIVVLVFMAGIEHWLAALSKTGQAKLMLGRIGLALPYATAAAIGTLFLFASNGAAGVKAAGWGVVSGSGVVVAIAVLREGVRLSGITGEVPAGQSVFGYADPATMLGASTTFLAGVFALRVA</sequence>
<evidence type="ECO:0000313" key="3">
    <source>
        <dbReference type="EMBL" id="MUP13478.1"/>
    </source>
</evidence>
<dbReference type="Proteomes" id="UP000179454">
    <property type="component" value="Unassembled WGS sequence"/>
</dbReference>
<keyword evidence="1" id="KW-0472">Membrane</keyword>
<keyword evidence="4" id="KW-1185">Reference proteome</keyword>
<evidence type="ECO:0008006" key="6">
    <source>
        <dbReference type="Google" id="ProtNLM"/>
    </source>
</evidence>
<evidence type="ECO:0000256" key="1">
    <source>
        <dbReference type="SAM" id="Phobius"/>
    </source>
</evidence>
<dbReference type="EMBL" id="MBFE02000091">
    <property type="protein sequence ID" value="MUO45787.1"/>
    <property type="molecule type" value="Genomic_DNA"/>
</dbReference>
<protein>
    <recommendedName>
        <fullName evidence="6">Conjugal transfer protein TraG</fullName>
    </recommendedName>
</protein>
<evidence type="ECO:0000313" key="4">
    <source>
        <dbReference type="Proteomes" id="UP000179454"/>
    </source>
</evidence>
<feature type="non-terminal residue" evidence="3">
    <location>
        <position position="137"/>
    </location>
</feature>
<proteinExistence type="predicted"/>
<evidence type="ECO:0000313" key="5">
    <source>
        <dbReference type="Proteomes" id="UP000179536"/>
    </source>
</evidence>